<proteinExistence type="predicted"/>
<feature type="domain" description="SUN" evidence="7">
    <location>
        <begin position="39"/>
        <end position="151"/>
    </location>
</feature>
<dbReference type="InterPro" id="IPR012919">
    <property type="entry name" value="SUN_dom"/>
</dbReference>
<dbReference type="InterPro" id="IPR045120">
    <property type="entry name" value="Suco/Slp1-like"/>
</dbReference>
<organism evidence="8 9">
    <name type="scientific">Pseudoloma neurophilia</name>
    <dbReference type="NCBI Taxonomy" id="146866"/>
    <lineage>
        <taxon>Eukaryota</taxon>
        <taxon>Fungi</taxon>
        <taxon>Fungi incertae sedis</taxon>
        <taxon>Microsporidia</taxon>
        <taxon>Pseudoloma</taxon>
    </lineage>
</organism>
<gene>
    <name evidence="8" type="ORF">M153_3214000947</name>
</gene>
<dbReference type="AlphaFoldDB" id="A0A0R0M133"/>
<keyword evidence="3 5" id="KW-1133">Transmembrane helix</keyword>
<dbReference type="OrthoDB" id="266334at2759"/>
<dbReference type="EMBL" id="LGUB01000721">
    <property type="protein sequence ID" value="KRH92727.1"/>
    <property type="molecule type" value="Genomic_DNA"/>
</dbReference>
<evidence type="ECO:0000313" key="9">
    <source>
        <dbReference type="Proteomes" id="UP000051530"/>
    </source>
</evidence>
<evidence type="ECO:0000256" key="1">
    <source>
        <dbReference type="ARBA" id="ARBA00004308"/>
    </source>
</evidence>
<dbReference type="Proteomes" id="UP000051530">
    <property type="component" value="Unassembled WGS sequence"/>
</dbReference>
<dbReference type="GO" id="GO:0005737">
    <property type="term" value="C:cytoplasm"/>
    <property type="evidence" value="ECO:0007669"/>
    <property type="project" value="TreeGrafter"/>
</dbReference>
<evidence type="ECO:0000256" key="4">
    <source>
        <dbReference type="ARBA" id="ARBA00023136"/>
    </source>
</evidence>
<evidence type="ECO:0000256" key="2">
    <source>
        <dbReference type="ARBA" id="ARBA00022692"/>
    </source>
</evidence>
<reference evidence="8 9" key="1">
    <citation type="submission" date="2015-07" db="EMBL/GenBank/DDBJ databases">
        <title>The genome of Pseudoloma neurophilia, a relevant intracellular parasite of the zebrafish.</title>
        <authorList>
            <person name="Ndikumana S."/>
            <person name="Pelin A."/>
            <person name="Sanders J."/>
            <person name="Corradi N."/>
        </authorList>
    </citation>
    <scope>NUCLEOTIDE SEQUENCE [LARGE SCALE GENOMIC DNA]</scope>
    <source>
        <strain evidence="8 9">MK1</strain>
    </source>
</reference>
<accession>A0A0R0M133</accession>
<keyword evidence="6" id="KW-0732">Signal</keyword>
<feature type="transmembrane region" description="Helical" evidence="5">
    <location>
        <begin position="205"/>
        <end position="223"/>
    </location>
</feature>
<evidence type="ECO:0000313" key="8">
    <source>
        <dbReference type="EMBL" id="KRH92727.1"/>
    </source>
</evidence>
<evidence type="ECO:0000256" key="5">
    <source>
        <dbReference type="SAM" id="Phobius"/>
    </source>
</evidence>
<keyword evidence="9" id="KW-1185">Reference proteome</keyword>
<keyword evidence="4 5" id="KW-0472">Membrane</keyword>
<feature type="signal peptide" evidence="6">
    <location>
        <begin position="1"/>
        <end position="24"/>
    </location>
</feature>
<evidence type="ECO:0000256" key="6">
    <source>
        <dbReference type="SAM" id="SignalP"/>
    </source>
</evidence>
<evidence type="ECO:0000259" key="7">
    <source>
        <dbReference type="Pfam" id="PF07738"/>
    </source>
</evidence>
<dbReference type="Pfam" id="PF07738">
    <property type="entry name" value="Sad1_UNC"/>
    <property type="match status" value="1"/>
</dbReference>
<sequence>MQISLKSLLLSIEFITCWYGCDYASKICGSSTLYSSKNIKRADDLFSNQGYLIGECKPCLIIVKLCNNIKINQISIVNKEFYSSFITKIRFSIFVNEKWKEIGTFNCQKIRKPQIFTFKLENYTNILKVEFLQFDNRHTLFTLNSLNVYGHTLLDKIRISETSKGSGLTRYFKKQPTQRLQLETIDEMINRWFDIKNLSEHTFKIAYILAIMTIVFFIIRKTIY</sequence>
<dbReference type="GO" id="GO:0016020">
    <property type="term" value="C:membrane"/>
    <property type="evidence" value="ECO:0007669"/>
    <property type="project" value="InterPro"/>
</dbReference>
<dbReference type="PANTHER" id="PTHR12953">
    <property type="entry name" value="MEMBRANE PROTEIN CH1 RELATED"/>
    <property type="match status" value="1"/>
</dbReference>
<dbReference type="PANTHER" id="PTHR12953:SF0">
    <property type="entry name" value="SUN DOMAIN-CONTAINING OSSIFICATION FACTOR"/>
    <property type="match status" value="1"/>
</dbReference>
<comment type="caution">
    <text evidence="8">The sequence shown here is derived from an EMBL/GenBank/DDBJ whole genome shotgun (WGS) entry which is preliminary data.</text>
</comment>
<dbReference type="GO" id="GO:0034975">
    <property type="term" value="P:protein folding in endoplasmic reticulum"/>
    <property type="evidence" value="ECO:0007669"/>
    <property type="project" value="TreeGrafter"/>
</dbReference>
<comment type="subcellular location">
    <subcellularLocation>
        <location evidence="1">Endomembrane system</location>
    </subcellularLocation>
</comment>
<feature type="chain" id="PRO_5006399065" description="SUN domain-containing protein" evidence="6">
    <location>
        <begin position="25"/>
        <end position="224"/>
    </location>
</feature>
<name>A0A0R0M133_9MICR</name>
<keyword evidence="2 5" id="KW-0812">Transmembrane</keyword>
<evidence type="ECO:0000256" key="3">
    <source>
        <dbReference type="ARBA" id="ARBA00022989"/>
    </source>
</evidence>
<dbReference type="VEuPathDB" id="MicrosporidiaDB:M153_3214000947"/>
<protein>
    <recommendedName>
        <fullName evidence="7">SUN domain-containing protein</fullName>
    </recommendedName>
</protein>
<dbReference type="GO" id="GO:0012505">
    <property type="term" value="C:endomembrane system"/>
    <property type="evidence" value="ECO:0007669"/>
    <property type="project" value="UniProtKB-SubCell"/>
</dbReference>